<evidence type="ECO:0000313" key="2">
    <source>
        <dbReference type="EMBL" id="GBP71806.1"/>
    </source>
</evidence>
<sequence length="97" mass="10959">MNLIGSYERRSSNHISVAVWAETGEFRDSGHSSLASGGSEHQPPLYAPPRPRRDRKHNEDNAVNGNYGPWTTFGFLTNDRIRKTLSIRPDLYICTVD</sequence>
<evidence type="ECO:0000256" key="1">
    <source>
        <dbReference type="SAM" id="MobiDB-lite"/>
    </source>
</evidence>
<dbReference type="AlphaFoldDB" id="A0A4C1Y7A9"/>
<gene>
    <name evidence="2" type="ORF">EVAR_88660_1</name>
</gene>
<comment type="caution">
    <text evidence="2">The sequence shown here is derived from an EMBL/GenBank/DDBJ whole genome shotgun (WGS) entry which is preliminary data.</text>
</comment>
<name>A0A4C1Y7A9_EUMVA</name>
<evidence type="ECO:0000313" key="3">
    <source>
        <dbReference type="Proteomes" id="UP000299102"/>
    </source>
</evidence>
<organism evidence="2 3">
    <name type="scientific">Eumeta variegata</name>
    <name type="common">Bagworm moth</name>
    <name type="synonym">Eumeta japonica</name>
    <dbReference type="NCBI Taxonomy" id="151549"/>
    <lineage>
        <taxon>Eukaryota</taxon>
        <taxon>Metazoa</taxon>
        <taxon>Ecdysozoa</taxon>
        <taxon>Arthropoda</taxon>
        <taxon>Hexapoda</taxon>
        <taxon>Insecta</taxon>
        <taxon>Pterygota</taxon>
        <taxon>Neoptera</taxon>
        <taxon>Endopterygota</taxon>
        <taxon>Lepidoptera</taxon>
        <taxon>Glossata</taxon>
        <taxon>Ditrysia</taxon>
        <taxon>Tineoidea</taxon>
        <taxon>Psychidae</taxon>
        <taxon>Oiketicinae</taxon>
        <taxon>Eumeta</taxon>
    </lineage>
</organism>
<dbReference type="Proteomes" id="UP000299102">
    <property type="component" value="Unassembled WGS sequence"/>
</dbReference>
<dbReference type="EMBL" id="BGZK01001122">
    <property type="protein sequence ID" value="GBP71806.1"/>
    <property type="molecule type" value="Genomic_DNA"/>
</dbReference>
<proteinExistence type="predicted"/>
<protein>
    <submittedName>
        <fullName evidence="2">Uncharacterized protein</fullName>
    </submittedName>
</protein>
<keyword evidence="3" id="KW-1185">Reference proteome</keyword>
<accession>A0A4C1Y7A9</accession>
<reference evidence="2 3" key="1">
    <citation type="journal article" date="2019" name="Commun. Biol.">
        <title>The bagworm genome reveals a unique fibroin gene that provides high tensile strength.</title>
        <authorList>
            <person name="Kono N."/>
            <person name="Nakamura H."/>
            <person name="Ohtoshi R."/>
            <person name="Tomita M."/>
            <person name="Numata K."/>
            <person name="Arakawa K."/>
        </authorList>
    </citation>
    <scope>NUCLEOTIDE SEQUENCE [LARGE SCALE GENOMIC DNA]</scope>
</reference>
<feature type="region of interest" description="Disordered" evidence="1">
    <location>
        <begin position="28"/>
        <end position="64"/>
    </location>
</feature>